<comment type="caution">
    <text evidence="5">The sequence shown here is derived from an EMBL/GenBank/DDBJ whole genome shotgun (WGS) entry which is preliminary data.</text>
</comment>
<reference evidence="5 6" key="1">
    <citation type="submission" date="2019-11" db="EMBL/GenBank/DDBJ databases">
        <title>Type strains purchased from KCTC, JCM and DSMZ.</title>
        <authorList>
            <person name="Lu H."/>
        </authorList>
    </citation>
    <scope>NUCLEOTIDE SEQUENCE [LARGE SCALE GENOMIC DNA]</scope>
    <source>
        <strain evidence="5 6">JCM 31587</strain>
    </source>
</reference>
<dbReference type="PRINTS" id="PR01805">
    <property type="entry name" value="VACJLIPOPROT"/>
</dbReference>
<dbReference type="GO" id="GO:0120010">
    <property type="term" value="P:intermembrane phospholipid transfer"/>
    <property type="evidence" value="ECO:0007669"/>
    <property type="project" value="TreeGrafter"/>
</dbReference>
<evidence type="ECO:0000256" key="1">
    <source>
        <dbReference type="ARBA" id="ARBA00010634"/>
    </source>
</evidence>
<protein>
    <submittedName>
        <fullName evidence="5">VacJ family lipoprotein</fullName>
    </submittedName>
</protein>
<accession>A0A6L6QCN4</accession>
<dbReference type="Pfam" id="PF04333">
    <property type="entry name" value="MlaA"/>
    <property type="match status" value="1"/>
</dbReference>
<dbReference type="OrthoDB" id="9785326at2"/>
<name>A0A6L6QCN4_9BURK</name>
<keyword evidence="2 4" id="KW-0732">Signal</keyword>
<gene>
    <name evidence="5" type="ORF">GM658_04840</name>
</gene>
<keyword evidence="5" id="KW-0449">Lipoprotein</keyword>
<dbReference type="RefSeq" id="WP_155452881.1">
    <property type="nucleotide sequence ID" value="NZ_WNKX01000003.1"/>
</dbReference>
<comment type="similarity">
    <text evidence="1">Belongs to the MlaA family.</text>
</comment>
<dbReference type="PANTHER" id="PTHR30035:SF3">
    <property type="entry name" value="INTERMEMBRANE PHOSPHOLIPID TRANSPORT SYSTEM LIPOPROTEIN MLAA"/>
    <property type="match status" value="1"/>
</dbReference>
<evidence type="ECO:0000313" key="6">
    <source>
        <dbReference type="Proteomes" id="UP000472320"/>
    </source>
</evidence>
<dbReference type="GO" id="GO:0016020">
    <property type="term" value="C:membrane"/>
    <property type="evidence" value="ECO:0007669"/>
    <property type="project" value="InterPro"/>
</dbReference>
<feature type="signal peptide" evidence="4">
    <location>
        <begin position="1"/>
        <end position="24"/>
    </location>
</feature>
<sequence>MKTTISILLLMCALLGGCATGPNATQEDPLEPYNRTMFQVNDKLDTYVMKPVAKGYQEATPSFLRTGVTNFFSNLGDVGNTINNLLQGKVGDGMESLMRVALNTTFGLAGVLDIATPAGIPKHSQDFGLTLGTWGVPSGPYLVLPLFGPSSIRDGVGTGVDFYADPLSYADADYRVPLRALQVVNTRANYLGASDLLEQAALDKYSFVRDAYLQQRRNRLGQDKDGLPQYEEPEEGKPAEAVPAATPVPPPSRPPSS</sequence>
<feature type="region of interest" description="Disordered" evidence="3">
    <location>
        <begin position="218"/>
        <end position="257"/>
    </location>
</feature>
<feature type="chain" id="PRO_5027061060" evidence="4">
    <location>
        <begin position="25"/>
        <end position="257"/>
    </location>
</feature>
<dbReference type="EMBL" id="WNKX01000003">
    <property type="protein sequence ID" value="MTW09919.1"/>
    <property type="molecule type" value="Genomic_DNA"/>
</dbReference>
<dbReference type="InterPro" id="IPR007428">
    <property type="entry name" value="MlaA"/>
</dbReference>
<dbReference type="PROSITE" id="PS51257">
    <property type="entry name" value="PROKAR_LIPOPROTEIN"/>
    <property type="match status" value="1"/>
</dbReference>
<evidence type="ECO:0000256" key="4">
    <source>
        <dbReference type="SAM" id="SignalP"/>
    </source>
</evidence>
<evidence type="ECO:0000313" key="5">
    <source>
        <dbReference type="EMBL" id="MTW09919.1"/>
    </source>
</evidence>
<proteinExistence type="inferred from homology"/>
<dbReference type="PANTHER" id="PTHR30035">
    <property type="entry name" value="LIPOPROTEIN VACJ-RELATED"/>
    <property type="match status" value="1"/>
</dbReference>
<organism evidence="5 6">
    <name type="scientific">Massilia eburnea</name>
    <dbReference type="NCBI Taxonomy" id="1776165"/>
    <lineage>
        <taxon>Bacteria</taxon>
        <taxon>Pseudomonadati</taxon>
        <taxon>Pseudomonadota</taxon>
        <taxon>Betaproteobacteria</taxon>
        <taxon>Burkholderiales</taxon>
        <taxon>Oxalobacteraceae</taxon>
        <taxon>Telluria group</taxon>
        <taxon>Massilia</taxon>
    </lineage>
</organism>
<dbReference type="Proteomes" id="UP000472320">
    <property type="component" value="Unassembled WGS sequence"/>
</dbReference>
<evidence type="ECO:0000256" key="3">
    <source>
        <dbReference type="SAM" id="MobiDB-lite"/>
    </source>
</evidence>
<feature type="compositionally biased region" description="Pro residues" evidence="3">
    <location>
        <begin position="246"/>
        <end position="257"/>
    </location>
</feature>
<evidence type="ECO:0000256" key="2">
    <source>
        <dbReference type="ARBA" id="ARBA00022729"/>
    </source>
</evidence>
<dbReference type="AlphaFoldDB" id="A0A6L6QCN4"/>
<keyword evidence="6" id="KW-1185">Reference proteome</keyword>